<organism evidence="1 2">
    <name type="scientific">Pisum sativum</name>
    <name type="common">Garden pea</name>
    <name type="synonym">Lathyrus oleraceus</name>
    <dbReference type="NCBI Taxonomy" id="3888"/>
    <lineage>
        <taxon>Eukaryota</taxon>
        <taxon>Viridiplantae</taxon>
        <taxon>Streptophyta</taxon>
        <taxon>Embryophyta</taxon>
        <taxon>Tracheophyta</taxon>
        <taxon>Spermatophyta</taxon>
        <taxon>Magnoliopsida</taxon>
        <taxon>eudicotyledons</taxon>
        <taxon>Gunneridae</taxon>
        <taxon>Pentapetalae</taxon>
        <taxon>rosids</taxon>
        <taxon>fabids</taxon>
        <taxon>Fabales</taxon>
        <taxon>Fabaceae</taxon>
        <taxon>Papilionoideae</taxon>
        <taxon>50 kb inversion clade</taxon>
        <taxon>NPAAA clade</taxon>
        <taxon>Hologalegina</taxon>
        <taxon>IRL clade</taxon>
        <taxon>Fabeae</taxon>
        <taxon>Lathyrus</taxon>
    </lineage>
</organism>
<dbReference type="Proteomes" id="UP001058974">
    <property type="component" value="Chromosome 7"/>
</dbReference>
<accession>A0A9D4VMR0</accession>
<sequence>MHSLFFHSANSVNLTSSLVFPNNHKLCSKPRFQSSIKINTPIPKHVPNKKVIILWDLDNKPPRGPPYDAALSLKTLAERSATSFQSPLTQNDTPSSIFLNGIPTKTLTLIRFPAVSAVTNVNQFSISNSFQESSSVPTVGFGLGSKLRRAGVFVKVVKVGGKGNAAKLWLKREMMSGEGFGKNADLWLPWNVVENGKLEGMGLMGKTEGLDDELKEIRIWTMVWFVRRIHTYNEAAGNVVAPRVGFGLGSELRRAGVFVKVVKVSEKGNATDLWLEREMMSGEVGWLVMVSDDREFAEMLRKVREVNLKTVVVGDYWDRDLGKNADLWLPWNVVENGKLEGMGLMGKTEGLDDELEGDQDLDYSEYVTEEELYERF</sequence>
<protein>
    <submittedName>
        <fullName evidence="1">Uncharacterized protein</fullName>
    </submittedName>
</protein>
<dbReference type="PANTHER" id="PTHR35744">
    <property type="entry name" value="C2H2-TYPE DOMAIN-CONTAINING PROTEIN"/>
    <property type="match status" value="1"/>
</dbReference>
<name>A0A9D4VMR0_PEA</name>
<comment type="caution">
    <text evidence="1">The sequence shown here is derived from an EMBL/GenBank/DDBJ whole genome shotgun (WGS) entry which is preliminary data.</text>
</comment>
<keyword evidence="2" id="KW-1185">Reference proteome</keyword>
<reference evidence="1 2" key="1">
    <citation type="journal article" date="2022" name="Nat. Genet.">
        <title>Improved pea reference genome and pan-genome highlight genomic features and evolutionary characteristics.</title>
        <authorList>
            <person name="Yang T."/>
            <person name="Liu R."/>
            <person name="Luo Y."/>
            <person name="Hu S."/>
            <person name="Wang D."/>
            <person name="Wang C."/>
            <person name="Pandey M.K."/>
            <person name="Ge S."/>
            <person name="Xu Q."/>
            <person name="Li N."/>
            <person name="Li G."/>
            <person name="Huang Y."/>
            <person name="Saxena R.K."/>
            <person name="Ji Y."/>
            <person name="Li M."/>
            <person name="Yan X."/>
            <person name="He Y."/>
            <person name="Liu Y."/>
            <person name="Wang X."/>
            <person name="Xiang C."/>
            <person name="Varshney R.K."/>
            <person name="Ding H."/>
            <person name="Gao S."/>
            <person name="Zong X."/>
        </authorList>
    </citation>
    <scope>NUCLEOTIDE SEQUENCE [LARGE SCALE GENOMIC DNA]</scope>
    <source>
        <strain evidence="1 2">cv. Zhongwan 6</strain>
    </source>
</reference>
<evidence type="ECO:0000313" key="2">
    <source>
        <dbReference type="Proteomes" id="UP001058974"/>
    </source>
</evidence>
<dbReference type="PANTHER" id="PTHR35744:SF2">
    <property type="entry name" value="OS06G0166200 PROTEIN"/>
    <property type="match status" value="1"/>
</dbReference>
<dbReference type="Gramene" id="Psat07G0262700-T1">
    <property type="protein sequence ID" value="KAI5386132.1"/>
    <property type="gene ID" value="KIW84_072627"/>
</dbReference>
<dbReference type="EMBL" id="JAMSHJ010000007">
    <property type="protein sequence ID" value="KAI5386132.1"/>
    <property type="molecule type" value="Genomic_DNA"/>
</dbReference>
<gene>
    <name evidence="1" type="ORF">KIW84_072627</name>
</gene>
<proteinExistence type="predicted"/>
<evidence type="ECO:0000313" key="1">
    <source>
        <dbReference type="EMBL" id="KAI5386132.1"/>
    </source>
</evidence>
<dbReference type="AlphaFoldDB" id="A0A9D4VMR0"/>